<dbReference type="Proteomes" id="UP000255264">
    <property type="component" value="Unassembled WGS sequence"/>
</dbReference>
<keyword evidence="3" id="KW-1185">Reference proteome</keyword>
<feature type="signal peptide" evidence="1">
    <location>
        <begin position="1"/>
        <end position="26"/>
    </location>
</feature>
<reference evidence="2 3" key="1">
    <citation type="submission" date="2018-06" db="EMBL/GenBank/DDBJ databases">
        <authorList>
            <consortium name="Pathogen Informatics"/>
            <person name="Doyle S."/>
        </authorList>
    </citation>
    <scope>NUCLEOTIDE SEQUENCE [LARGE SCALE GENOMIC DNA]</scope>
    <source>
        <strain evidence="2 3">NCTC13335</strain>
    </source>
</reference>
<dbReference type="SUPFAM" id="SSF53850">
    <property type="entry name" value="Periplasmic binding protein-like II"/>
    <property type="match status" value="1"/>
</dbReference>
<sequence>MQKNIRKLISIGLTAAALAVSTIASASTDLSNKSWSEIEELAKKEGKLTVSVWYLQPQFRNFVKEFESQYGIKVKVPEGTLDGNINKLIAEKNLETGKMDVVVLNADRLGNVAKSDILVKLNNLPNFDKLNHHLQGVELGDLAVGYWGNQTGLAYDPLRIKEEELPQSWADMENYINKNPKKFGYSDPNGGSSGNAFIQRALVYINGDYDYRTDKTDEAQIANWKKTWDWFSSKKDALIRTASNADSLTRLNDGELVIVSAWQDHLFSLQKQGAITDRLKFYVPKFGMPGGGNVVTVAKNAPNPAASLVFVHWITSPAVQQKLSQEFGVRPLDSESGLKDTIFFSTPWRKAEMEAFTKEVISR</sequence>
<dbReference type="InterPro" id="IPR006059">
    <property type="entry name" value="SBP"/>
</dbReference>
<proteinExistence type="predicted"/>
<dbReference type="Gene3D" id="3.40.190.10">
    <property type="entry name" value="Periplasmic binding protein-like II"/>
    <property type="match status" value="2"/>
</dbReference>
<dbReference type="OrthoDB" id="3239593at2"/>
<evidence type="ECO:0000313" key="2">
    <source>
        <dbReference type="EMBL" id="STO92787.1"/>
    </source>
</evidence>
<dbReference type="RefSeq" id="WP_115002805.1">
    <property type="nucleotide sequence ID" value="NZ_UGHS01000002.1"/>
</dbReference>
<organism evidence="2 3">
    <name type="scientific">Haemophilus pittmaniae</name>
    <dbReference type="NCBI Taxonomy" id="249188"/>
    <lineage>
        <taxon>Bacteria</taxon>
        <taxon>Pseudomonadati</taxon>
        <taxon>Pseudomonadota</taxon>
        <taxon>Gammaproteobacteria</taxon>
        <taxon>Pasteurellales</taxon>
        <taxon>Pasteurellaceae</taxon>
        <taxon>Haemophilus</taxon>
    </lineage>
</organism>
<evidence type="ECO:0000313" key="3">
    <source>
        <dbReference type="Proteomes" id="UP000255264"/>
    </source>
</evidence>
<protein>
    <submittedName>
        <fullName evidence="2">ABC-type uncharacterized transport system, periplasmic component</fullName>
    </submittedName>
</protein>
<dbReference type="EMBL" id="UGHS01000002">
    <property type="protein sequence ID" value="STO92787.1"/>
    <property type="molecule type" value="Genomic_DNA"/>
</dbReference>
<evidence type="ECO:0000256" key="1">
    <source>
        <dbReference type="SAM" id="SignalP"/>
    </source>
</evidence>
<accession>A0A377IZ16</accession>
<dbReference type="AlphaFoldDB" id="A0A377IZ16"/>
<gene>
    <name evidence="2" type="ORF">NCTC13335_00637</name>
</gene>
<dbReference type="PANTHER" id="PTHR42779:SF1">
    <property type="entry name" value="PROTEIN YNJB"/>
    <property type="match status" value="1"/>
</dbReference>
<dbReference type="PANTHER" id="PTHR42779">
    <property type="entry name" value="PROTEIN YNJB"/>
    <property type="match status" value="1"/>
</dbReference>
<feature type="chain" id="PRO_5016607135" evidence="1">
    <location>
        <begin position="27"/>
        <end position="363"/>
    </location>
</feature>
<name>A0A377IZ16_9PAST</name>
<keyword evidence="1" id="KW-0732">Signal</keyword>
<dbReference type="Pfam" id="PF13416">
    <property type="entry name" value="SBP_bac_8"/>
    <property type="match status" value="1"/>
</dbReference>